<evidence type="ECO:0000313" key="4">
    <source>
        <dbReference type="EMBL" id="KAA8883844.1"/>
    </source>
</evidence>
<evidence type="ECO:0000256" key="1">
    <source>
        <dbReference type="ARBA" id="ARBA00023125"/>
    </source>
</evidence>
<dbReference type="InterPro" id="IPR001647">
    <property type="entry name" value="HTH_TetR"/>
</dbReference>
<dbReference type="GO" id="GO:0003677">
    <property type="term" value="F:DNA binding"/>
    <property type="evidence" value="ECO:0007669"/>
    <property type="project" value="UniProtKB-UniRule"/>
</dbReference>
<sequence length="199" mass="22526">MDDPTTPRSRKPRDRARTESDLFDAVERLLERDGVLAGLNLNEVAAEAKVNRGQIYQMYGSRQELLRATMTHRFTELAPQFPGHWDLPFIERRRRLMQAALTGKWMSFAALLALDGDDKLALFTEPDEQRAALQRDKAYGALPEEVDAEALNVLTAATVAGYVIFRDMVARDIGVPVAELDERITAAYEYLLERVTKND</sequence>
<organism evidence="4 5">
    <name type="scientific">Nocardia colli</name>
    <dbReference type="NCBI Taxonomy" id="2545717"/>
    <lineage>
        <taxon>Bacteria</taxon>
        <taxon>Bacillati</taxon>
        <taxon>Actinomycetota</taxon>
        <taxon>Actinomycetes</taxon>
        <taxon>Mycobacteriales</taxon>
        <taxon>Nocardiaceae</taxon>
        <taxon>Nocardia</taxon>
    </lineage>
</organism>
<dbReference type="PROSITE" id="PS50977">
    <property type="entry name" value="HTH_TETR_2"/>
    <property type="match status" value="1"/>
</dbReference>
<dbReference type="AlphaFoldDB" id="A0A5N0E6T5"/>
<accession>A0A5N0E6T5</accession>
<protein>
    <submittedName>
        <fullName evidence="4">TetR/AcrR family transcriptional regulator</fullName>
    </submittedName>
</protein>
<keyword evidence="1 2" id="KW-0238">DNA-binding</keyword>
<dbReference type="Proteomes" id="UP000323876">
    <property type="component" value="Unassembled WGS sequence"/>
</dbReference>
<dbReference type="EMBL" id="VXLC01000025">
    <property type="protein sequence ID" value="KAA8883844.1"/>
    <property type="molecule type" value="Genomic_DNA"/>
</dbReference>
<dbReference type="RefSeq" id="WP_150406772.1">
    <property type="nucleotide sequence ID" value="NZ_JBHJYQ010000015.1"/>
</dbReference>
<feature type="domain" description="HTH tetR-type" evidence="3">
    <location>
        <begin position="16"/>
        <end position="77"/>
    </location>
</feature>
<evidence type="ECO:0000313" key="5">
    <source>
        <dbReference type="Proteomes" id="UP000323876"/>
    </source>
</evidence>
<dbReference type="Gene3D" id="1.10.357.10">
    <property type="entry name" value="Tetracycline Repressor, domain 2"/>
    <property type="match status" value="1"/>
</dbReference>
<evidence type="ECO:0000256" key="2">
    <source>
        <dbReference type="PROSITE-ProRule" id="PRU00335"/>
    </source>
</evidence>
<gene>
    <name evidence="4" type="ORF">F3087_36905</name>
</gene>
<keyword evidence="5" id="KW-1185">Reference proteome</keyword>
<comment type="caution">
    <text evidence="4">The sequence shown here is derived from an EMBL/GenBank/DDBJ whole genome shotgun (WGS) entry which is preliminary data.</text>
</comment>
<dbReference type="OrthoDB" id="9816296at2"/>
<reference evidence="4 5" key="1">
    <citation type="submission" date="2019-09" db="EMBL/GenBank/DDBJ databases">
        <authorList>
            <person name="Wang X."/>
        </authorList>
    </citation>
    <scope>NUCLEOTIDE SEQUENCE [LARGE SCALE GENOMIC DNA]</scope>
    <source>
        <strain evidence="4 5">CICC 11023</strain>
    </source>
</reference>
<evidence type="ECO:0000259" key="3">
    <source>
        <dbReference type="PROSITE" id="PS50977"/>
    </source>
</evidence>
<dbReference type="SUPFAM" id="SSF46689">
    <property type="entry name" value="Homeodomain-like"/>
    <property type="match status" value="1"/>
</dbReference>
<name>A0A5N0E6T5_9NOCA</name>
<dbReference type="InterPro" id="IPR009057">
    <property type="entry name" value="Homeodomain-like_sf"/>
</dbReference>
<proteinExistence type="predicted"/>
<feature type="DNA-binding region" description="H-T-H motif" evidence="2">
    <location>
        <begin position="40"/>
        <end position="59"/>
    </location>
</feature>